<dbReference type="GO" id="GO:0016651">
    <property type="term" value="F:oxidoreductase activity, acting on NAD(P)H"/>
    <property type="evidence" value="ECO:0007669"/>
    <property type="project" value="TreeGrafter"/>
</dbReference>
<name>A0A0F9TNA3_9ZZZZ</name>
<dbReference type="SUPFAM" id="SSF51735">
    <property type="entry name" value="NAD(P)-binding Rossmann-fold domains"/>
    <property type="match status" value="1"/>
</dbReference>
<dbReference type="AlphaFoldDB" id="A0A0F9TNA3"/>
<dbReference type="Gene3D" id="3.40.50.720">
    <property type="entry name" value="NAD(P)-binding Rossmann-like Domain"/>
    <property type="match status" value="1"/>
</dbReference>
<gene>
    <name evidence="4" type="ORF">LCGC14_0327020</name>
</gene>
<dbReference type="Gene3D" id="3.90.180.10">
    <property type="entry name" value="Medium-chain alcohol dehydrogenases, catalytic domain"/>
    <property type="match status" value="1"/>
</dbReference>
<dbReference type="EMBL" id="LAZR01000226">
    <property type="protein sequence ID" value="KKN80749.1"/>
    <property type="molecule type" value="Genomic_DNA"/>
</dbReference>
<keyword evidence="2" id="KW-0560">Oxidoreductase</keyword>
<dbReference type="SMART" id="SM00829">
    <property type="entry name" value="PKS_ER"/>
    <property type="match status" value="1"/>
</dbReference>
<evidence type="ECO:0000256" key="1">
    <source>
        <dbReference type="ARBA" id="ARBA00022857"/>
    </source>
</evidence>
<comment type="caution">
    <text evidence="4">The sequence shown here is derived from an EMBL/GenBank/DDBJ whole genome shotgun (WGS) entry which is preliminary data.</text>
</comment>
<dbReference type="InterPro" id="IPR013149">
    <property type="entry name" value="ADH-like_C"/>
</dbReference>
<dbReference type="InterPro" id="IPR011032">
    <property type="entry name" value="GroES-like_sf"/>
</dbReference>
<dbReference type="Pfam" id="PF08240">
    <property type="entry name" value="ADH_N"/>
    <property type="match status" value="1"/>
</dbReference>
<evidence type="ECO:0000259" key="3">
    <source>
        <dbReference type="SMART" id="SM00829"/>
    </source>
</evidence>
<protein>
    <recommendedName>
        <fullName evidence="3">Enoyl reductase (ER) domain-containing protein</fullName>
    </recommendedName>
</protein>
<dbReference type="SUPFAM" id="SSF50129">
    <property type="entry name" value="GroES-like"/>
    <property type="match status" value="1"/>
</dbReference>
<dbReference type="Pfam" id="PF00107">
    <property type="entry name" value="ADH_zinc_N"/>
    <property type="match status" value="1"/>
</dbReference>
<dbReference type="InterPro" id="IPR020843">
    <property type="entry name" value="ER"/>
</dbReference>
<dbReference type="InterPro" id="IPR014189">
    <property type="entry name" value="Quinone_OxRdtase_PIG3"/>
</dbReference>
<accession>A0A0F9TNA3</accession>
<dbReference type="PANTHER" id="PTHR48106:SF8">
    <property type="entry name" value="OS02G0805600 PROTEIN"/>
    <property type="match status" value="1"/>
</dbReference>
<keyword evidence="1" id="KW-0521">NADP</keyword>
<dbReference type="NCBIfam" id="TIGR02824">
    <property type="entry name" value="quinone_pig3"/>
    <property type="match status" value="1"/>
</dbReference>
<feature type="domain" description="Enoyl reductase (ER)" evidence="3">
    <location>
        <begin position="16"/>
        <end position="328"/>
    </location>
</feature>
<evidence type="ECO:0000256" key="2">
    <source>
        <dbReference type="ARBA" id="ARBA00023002"/>
    </source>
</evidence>
<evidence type="ECO:0000313" key="4">
    <source>
        <dbReference type="EMBL" id="KKN80749.1"/>
    </source>
</evidence>
<dbReference type="CDD" id="cd05276">
    <property type="entry name" value="p53_inducible_oxidoreductase"/>
    <property type="match status" value="1"/>
</dbReference>
<dbReference type="InterPro" id="IPR036291">
    <property type="entry name" value="NAD(P)-bd_dom_sf"/>
</dbReference>
<proteinExistence type="predicted"/>
<dbReference type="InterPro" id="IPR013154">
    <property type="entry name" value="ADH-like_N"/>
</dbReference>
<reference evidence="4" key="1">
    <citation type="journal article" date="2015" name="Nature">
        <title>Complex archaea that bridge the gap between prokaryotes and eukaryotes.</title>
        <authorList>
            <person name="Spang A."/>
            <person name="Saw J.H."/>
            <person name="Jorgensen S.L."/>
            <person name="Zaremba-Niedzwiedzka K."/>
            <person name="Martijn J."/>
            <person name="Lind A.E."/>
            <person name="van Eijk R."/>
            <person name="Schleper C."/>
            <person name="Guy L."/>
            <person name="Ettema T.J."/>
        </authorList>
    </citation>
    <scope>NUCLEOTIDE SEQUENCE</scope>
</reference>
<dbReference type="PANTHER" id="PTHR48106">
    <property type="entry name" value="QUINONE OXIDOREDUCTASE PIG3-RELATED"/>
    <property type="match status" value="1"/>
</dbReference>
<dbReference type="GO" id="GO:0070402">
    <property type="term" value="F:NADPH binding"/>
    <property type="evidence" value="ECO:0007669"/>
    <property type="project" value="TreeGrafter"/>
</dbReference>
<organism evidence="4">
    <name type="scientific">marine sediment metagenome</name>
    <dbReference type="NCBI Taxonomy" id="412755"/>
    <lineage>
        <taxon>unclassified sequences</taxon>
        <taxon>metagenomes</taxon>
        <taxon>ecological metagenomes</taxon>
    </lineage>
</organism>
<sequence length="335" mass="35155">MTIPQEMTAVLLDGFGGPDVLKAGQRTVPTPGPAEILIAVEAAGVNRPDVLQRQGGYPPPPGAPDWPGLEVAGTVVALGEGAGRHGLGDRVMALVPGGGYAEYATVAETNAIAVPGALSIEEAAGVPETFFTVWHNVFQRGGLKAGESFLVHGGTSGIGTTAIQLAKAFGATVFATAGSDDKCRAAERIGAERCINYRSEDFVEALREATGGRGVDLTLDMVGGDYTNRNLAVAAEDGRIVQIAFLKGPEVQIDLNLVMRKRLTLTGSTLRNRSVEFKAAIAREIEEKVGPLFASGKVKPLIDTLYPLVDAAKAHQHMDEDHVGKIILTTQHSKG</sequence>